<reference evidence="3 4" key="1">
    <citation type="submission" date="2024-04" db="EMBL/GenBank/DDBJ databases">
        <title>draft genome sequnece of Paenibacillus filicis.</title>
        <authorList>
            <person name="Kim D.-U."/>
        </authorList>
    </citation>
    <scope>NUCLEOTIDE SEQUENCE [LARGE SCALE GENOMIC DNA]</scope>
    <source>
        <strain evidence="3 4">KACC14197</strain>
    </source>
</reference>
<evidence type="ECO:0000313" key="4">
    <source>
        <dbReference type="Proteomes" id="UP001469365"/>
    </source>
</evidence>
<feature type="domain" description="HTH merR-type" evidence="2">
    <location>
        <begin position="8"/>
        <end position="77"/>
    </location>
</feature>
<dbReference type="InterPro" id="IPR000551">
    <property type="entry name" value="MerR-type_HTH_dom"/>
</dbReference>
<sequence length="261" mass="30827">MRKIKKRYYTAGSFAKLTSTTKRTLHYYDSKGLLKPNSYNEKGYRSYSDDDLFRLHQILTLKYLEYSLDEISEYLEQDGKDFNASLKLQYELLLKKQQHTQRIVDTVERAIAIIDDNDTIEPEIIMQMIRSIQHEEEQKQWLSERLPDPVVQSILMSESSSDERIQVEREFMIAFNDLLAMYKQELPPEHPHVQELALALKLLYEQLLGQSLQELGTSDTGTVLREMDPQLFPSFEPGLMNYFSEAIWHLFRLMWEEKGDE</sequence>
<dbReference type="EMBL" id="JBBPCC010000010">
    <property type="protein sequence ID" value="MEK8129473.1"/>
    <property type="molecule type" value="Genomic_DNA"/>
</dbReference>
<dbReference type="PROSITE" id="PS50937">
    <property type="entry name" value="HTH_MERR_2"/>
    <property type="match status" value="1"/>
</dbReference>
<dbReference type="Gene3D" id="1.10.1660.10">
    <property type="match status" value="1"/>
</dbReference>
<evidence type="ECO:0000256" key="1">
    <source>
        <dbReference type="ARBA" id="ARBA00023125"/>
    </source>
</evidence>
<protein>
    <submittedName>
        <fullName evidence="3">MerR family transcriptional regulator</fullName>
    </submittedName>
</protein>
<dbReference type="InterPro" id="IPR009061">
    <property type="entry name" value="DNA-bd_dom_put_sf"/>
</dbReference>
<organism evidence="3 4">
    <name type="scientific">Paenibacillus filicis</name>
    <dbReference type="NCBI Taxonomy" id="669464"/>
    <lineage>
        <taxon>Bacteria</taxon>
        <taxon>Bacillati</taxon>
        <taxon>Bacillota</taxon>
        <taxon>Bacilli</taxon>
        <taxon>Bacillales</taxon>
        <taxon>Paenibacillaceae</taxon>
        <taxon>Paenibacillus</taxon>
    </lineage>
</organism>
<comment type="caution">
    <text evidence="3">The sequence shown here is derived from an EMBL/GenBank/DDBJ whole genome shotgun (WGS) entry which is preliminary data.</text>
</comment>
<evidence type="ECO:0000313" key="3">
    <source>
        <dbReference type="EMBL" id="MEK8129473.1"/>
    </source>
</evidence>
<dbReference type="Proteomes" id="UP001469365">
    <property type="component" value="Unassembled WGS sequence"/>
</dbReference>
<evidence type="ECO:0000259" key="2">
    <source>
        <dbReference type="PROSITE" id="PS50937"/>
    </source>
</evidence>
<dbReference type="Gene3D" id="6.10.250.360">
    <property type="match status" value="1"/>
</dbReference>
<accession>A0ABU9DKS7</accession>
<dbReference type="RefSeq" id="WP_341416585.1">
    <property type="nucleotide sequence ID" value="NZ_JBBPCC010000010.1"/>
</dbReference>
<dbReference type="Pfam" id="PF13411">
    <property type="entry name" value="MerR_1"/>
    <property type="match status" value="1"/>
</dbReference>
<dbReference type="InterPro" id="IPR047057">
    <property type="entry name" value="MerR_fam"/>
</dbReference>
<dbReference type="PANTHER" id="PTHR30204">
    <property type="entry name" value="REDOX-CYCLING DRUG-SENSING TRANSCRIPTIONAL ACTIVATOR SOXR"/>
    <property type="match status" value="1"/>
</dbReference>
<dbReference type="PANTHER" id="PTHR30204:SF96">
    <property type="entry name" value="CHROMOSOME-ANCHORING PROTEIN RACA"/>
    <property type="match status" value="1"/>
</dbReference>
<dbReference type="CDD" id="cd01106">
    <property type="entry name" value="HTH_TipAL-Mta"/>
    <property type="match status" value="1"/>
</dbReference>
<name>A0ABU9DKS7_9BACL</name>
<dbReference type="SMART" id="SM00422">
    <property type="entry name" value="HTH_MERR"/>
    <property type="match status" value="1"/>
</dbReference>
<keyword evidence="4" id="KW-1185">Reference proteome</keyword>
<gene>
    <name evidence="3" type="ORF">WMW72_16325</name>
</gene>
<dbReference type="SUPFAM" id="SSF46955">
    <property type="entry name" value="Putative DNA-binding domain"/>
    <property type="match status" value="1"/>
</dbReference>
<keyword evidence="1" id="KW-0238">DNA-binding</keyword>
<proteinExistence type="predicted"/>